<evidence type="ECO:0000256" key="1">
    <source>
        <dbReference type="SAM" id="MobiDB-lite"/>
    </source>
</evidence>
<reference evidence="3" key="1">
    <citation type="submission" date="2022-08" db="UniProtKB">
        <authorList>
            <consortium name="EnsemblMetazoa"/>
        </authorList>
    </citation>
    <scope>IDENTIFICATION</scope>
</reference>
<organism evidence="3">
    <name type="scientific">Anopheles coluzzii</name>
    <name type="common">African malaria mosquito</name>
    <dbReference type="NCBI Taxonomy" id="1518534"/>
    <lineage>
        <taxon>Eukaryota</taxon>
        <taxon>Metazoa</taxon>
        <taxon>Ecdysozoa</taxon>
        <taxon>Arthropoda</taxon>
        <taxon>Hexapoda</taxon>
        <taxon>Insecta</taxon>
        <taxon>Pterygota</taxon>
        <taxon>Neoptera</taxon>
        <taxon>Endopterygota</taxon>
        <taxon>Diptera</taxon>
        <taxon>Nematocera</taxon>
        <taxon>Culicoidea</taxon>
        <taxon>Culicidae</taxon>
        <taxon>Anophelinae</taxon>
        <taxon>Anopheles</taxon>
    </lineage>
</organism>
<evidence type="ECO:0000313" key="3">
    <source>
        <dbReference type="EnsemblMetazoa" id="ACOM031435-PA.1"/>
    </source>
</evidence>
<keyword evidence="2" id="KW-0812">Transmembrane</keyword>
<keyword evidence="2" id="KW-0472">Membrane</keyword>
<dbReference type="AlphaFoldDB" id="A0A8W7PGE6"/>
<evidence type="ECO:0000256" key="2">
    <source>
        <dbReference type="SAM" id="Phobius"/>
    </source>
</evidence>
<feature type="region of interest" description="Disordered" evidence="1">
    <location>
        <begin position="1"/>
        <end position="22"/>
    </location>
</feature>
<accession>A0A8W7PGE6</accession>
<name>A0A8W7PGE6_ANOCL</name>
<dbReference type="EnsemblMetazoa" id="ACOM031435-RA">
    <property type="protein sequence ID" value="ACOM031435-PA.1"/>
    <property type="gene ID" value="ACOM031435"/>
</dbReference>
<dbReference type="Proteomes" id="UP000075882">
    <property type="component" value="Unassembled WGS sequence"/>
</dbReference>
<protein>
    <submittedName>
        <fullName evidence="3">Uncharacterized protein</fullName>
    </submittedName>
</protein>
<feature type="compositionally biased region" description="Basic residues" evidence="1">
    <location>
        <begin position="1"/>
        <end position="12"/>
    </location>
</feature>
<feature type="transmembrane region" description="Helical" evidence="2">
    <location>
        <begin position="45"/>
        <end position="63"/>
    </location>
</feature>
<proteinExistence type="predicted"/>
<sequence>MLNNRVNKHRASVRSSLSGRVPALTPDGKRHITSTSVAITVRHRVLGRVVVLLVVLLVVPVLLLQLPHVFVRVFHVVVAHLLQYLLQVADRLPRNAHQILNVVILVLLERVEQHVEHGVLVVPALLALRLLALPVLDVVLVVGDGLVVVHDLLQRLHLPCRLGRFADRFQLHLHVAVVGVRATLQLLHDPALHVLLLALRHRIVPRGRNGVRKHAERLLGHDRHVQPVVARYLLGRIDVDDRVGQRQRHLRLLADLFGNLELAHLDVARCLFPLVGNVLRYLHEPYTATRVRQVELLVDANRFRFLRHWDCRVRTSVRKTMGNPRGKNKLCGKRICVSGVPRASSPFACCCGTSFDRCAKRATVLVRTSGSARSVTDR</sequence>
<keyword evidence="2" id="KW-1133">Transmembrane helix</keyword>